<comment type="caution">
    <text evidence="2">The sequence shown here is derived from an EMBL/GenBank/DDBJ whole genome shotgun (WGS) entry which is preliminary data.</text>
</comment>
<feature type="domain" description="Aminoglycoside phosphotransferase" evidence="1">
    <location>
        <begin position="28"/>
        <end position="233"/>
    </location>
</feature>
<proteinExistence type="predicted"/>
<accession>A0ABS1WY63</accession>
<reference evidence="2 3" key="1">
    <citation type="journal article" date="2021" name="Int. J. Syst. Evol. Microbiol.">
        <title>Steroidobacter gossypii sp. nov., isolated from soil of cotton cropping field.</title>
        <authorList>
            <person name="Huang R."/>
            <person name="Yang S."/>
            <person name="Zhen C."/>
            <person name="Liu W."/>
        </authorList>
    </citation>
    <scope>NUCLEOTIDE SEQUENCE [LARGE SCALE GENOMIC DNA]</scope>
    <source>
        <strain evidence="2 3">S1-65</strain>
    </source>
</reference>
<evidence type="ECO:0000313" key="3">
    <source>
        <dbReference type="Proteomes" id="UP000661077"/>
    </source>
</evidence>
<sequence>MEARCVERIIARYRDGAGRDKRVSFVAKQLQGALVREAYVYEALRDNGMCNISPHAYVIDHLQRKEALLLLEDVPRSCTWPWRDPAAARSVLQRLAQLHLAGPKIPTEEWDYESELQRSALATLDLLDIMRRSRDGSSLVKRSIRPLNRLIGSLPARRAALLQYPPYHNTTIHGDVHSGNVILRRRRGQSEPVFIDWGRARCGSALEDVSSWLQSLGYWEPEARRRHDSLLRDYLRARAAEDSLPSDLRAAYWMAGASNALAGALRYHCWCAMNATTIRARAAGAHAAEGWLRVIVRADALSA</sequence>
<organism evidence="2 3">
    <name type="scientific">Steroidobacter gossypii</name>
    <dbReference type="NCBI Taxonomy" id="2805490"/>
    <lineage>
        <taxon>Bacteria</taxon>
        <taxon>Pseudomonadati</taxon>
        <taxon>Pseudomonadota</taxon>
        <taxon>Gammaproteobacteria</taxon>
        <taxon>Steroidobacterales</taxon>
        <taxon>Steroidobacteraceae</taxon>
        <taxon>Steroidobacter</taxon>
    </lineage>
</organism>
<dbReference type="Gene3D" id="3.90.1200.10">
    <property type="match status" value="1"/>
</dbReference>
<dbReference type="Proteomes" id="UP000661077">
    <property type="component" value="Unassembled WGS sequence"/>
</dbReference>
<evidence type="ECO:0000313" key="2">
    <source>
        <dbReference type="EMBL" id="MBM0105920.1"/>
    </source>
</evidence>
<keyword evidence="3" id="KW-1185">Reference proteome</keyword>
<dbReference type="InterPro" id="IPR002575">
    <property type="entry name" value="Aminoglycoside_PTrfase"/>
</dbReference>
<evidence type="ECO:0000259" key="1">
    <source>
        <dbReference type="Pfam" id="PF01636"/>
    </source>
</evidence>
<dbReference type="EMBL" id="JAEVLS010000003">
    <property type="protein sequence ID" value="MBM0105920.1"/>
    <property type="molecule type" value="Genomic_DNA"/>
</dbReference>
<name>A0ABS1WY63_9GAMM</name>
<dbReference type="SUPFAM" id="SSF56112">
    <property type="entry name" value="Protein kinase-like (PK-like)"/>
    <property type="match status" value="1"/>
</dbReference>
<dbReference type="InterPro" id="IPR011009">
    <property type="entry name" value="Kinase-like_dom_sf"/>
</dbReference>
<dbReference type="RefSeq" id="WP_203167995.1">
    <property type="nucleotide sequence ID" value="NZ_JAEVLS010000003.1"/>
</dbReference>
<dbReference type="Pfam" id="PF01636">
    <property type="entry name" value="APH"/>
    <property type="match status" value="1"/>
</dbReference>
<gene>
    <name evidence="2" type="ORF">JM946_14405</name>
</gene>
<protein>
    <submittedName>
        <fullName evidence="2">Aminoglycoside phosphotransferase family protein</fullName>
    </submittedName>
</protein>